<evidence type="ECO:0000256" key="4">
    <source>
        <dbReference type="ARBA" id="ARBA00022771"/>
    </source>
</evidence>
<dbReference type="GO" id="GO:0003677">
    <property type="term" value="F:DNA binding"/>
    <property type="evidence" value="ECO:0007669"/>
    <property type="project" value="UniProtKB-KW"/>
</dbReference>
<evidence type="ECO:0000256" key="6">
    <source>
        <dbReference type="ARBA" id="ARBA00022980"/>
    </source>
</evidence>
<accession>A0A835RLT8</accession>
<dbReference type="Proteomes" id="UP000639772">
    <property type="component" value="Chromosome 3"/>
</dbReference>
<dbReference type="NCBIfam" id="NF002172">
    <property type="entry name" value="PRK01018.1"/>
    <property type="match status" value="1"/>
</dbReference>
<dbReference type="InterPro" id="IPR004038">
    <property type="entry name" value="Ribosomal_eL8/eL30/eS12/Gad45"/>
</dbReference>
<keyword evidence="5" id="KW-0862">Zinc</keyword>
<feature type="compositionally biased region" description="Polar residues" evidence="11">
    <location>
        <begin position="197"/>
        <end position="209"/>
    </location>
</feature>
<keyword evidence="9" id="KW-0687">Ribonucleoprotein</keyword>
<keyword evidence="7" id="KW-0238">DNA-binding</keyword>
<dbReference type="Pfam" id="PF05699">
    <property type="entry name" value="Dimer_Tnp_hAT"/>
    <property type="match status" value="1"/>
</dbReference>
<dbReference type="GO" id="GO:1990904">
    <property type="term" value="C:ribonucleoprotein complex"/>
    <property type="evidence" value="ECO:0007669"/>
    <property type="project" value="UniProtKB-KW"/>
</dbReference>
<dbReference type="InterPro" id="IPR008906">
    <property type="entry name" value="HATC_C_dom"/>
</dbReference>
<comment type="caution">
    <text evidence="13">The sequence shown here is derived from an EMBL/GenBank/DDBJ whole genome shotgun (WGS) entry which is preliminary data.</text>
</comment>
<sequence>MAPTKKTKKSTESINNRLALVMKSGKYTIGYKTVLKSLRSSKGKLVIIANNCPPLRKSEIEYYAMLAKVGVHHFNGNNVDLGTACGKYFRVCCLSIIDPGDSDIIKTLPGDQTMVRGRDACWEHCVLVDATRQKVRCNYCHRQFSGGVYRMKFHLAQIKNKDIVPCTEVPDDVRDLMHSVINTPKKQKAQKMHKLEQTPTTPQNSSSASGGCHASTCPSMLLPRPSPNIQPSAEDEKMQRFEEADKKIALFFFHYSIPFSASQSVHYQSMIEAVAECGKGYKPPSYDGLRTTLLEGAKREMHESFQKLKNDWKEIGCTILCDSWSDGGSKSLVVFSVASAKGSRYLRSVDVSSRVEDVYYLFDLLESAVKEVGVDNVIQIITDNATSLASAAGLLLKKYPSLFWSPCASYCFERMLEDISKLEWISPALEEASTIAHYIYSNDWMLNMMRKFTGGRELIRPKLTTIASQFLCLQSIVLQEDNLKHMFSQTDWSSTVGRQPDSQSIRSLLYSERFWKAAREAVRVSEPILKLLRMVECSLPAIGYIYEGIKRAKSLIRLFYGGCEERYMSFWEIIERRWNIQPHSHLHAAAAFLNPSVFYNPIHKFDANMRNGFHSTMWKMFTEEKDRIELTKEQPLYLNAQGALGSEFATLGRTLNSPGDWWAAYGCEVPTLQKAAMRILNQPCSSQRSKWNWSTFDKLYSGKKSKMEMEKLGDLVYVHCNLCLQAVDQSREGRFKPVVLMRLM</sequence>
<reference evidence="13 14" key="1">
    <citation type="journal article" date="2020" name="Nat. Food">
        <title>A phased Vanilla planifolia genome enables genetic improvement of flavour and production.</title>
        <authorList>
            <person name="Hasing T."/>
            <person name="Tang H."/>
            <person name="Brym M."/>
            <person name="Khazi F."/>
            <person name="Huang T."/>
            <person name="Chambers A.H."/>
        </authorList>
    </citation>
    <scope>NUCLEOTIDE SEQUENCE [LARGE SCALE GENOMIC DNA]</scope>
    <source>
        <tissue evidence="13">Leaf</tissue>
    </source>
</reference>
<comment type="subcellular location">
    <subcellularLocation>
        <location evidence="1">Nucleus</location>
    </subcellularLocation>
</comment>
<dbReference type="InterPro" id="IPR012337">
    <property type="entry name" value="RNaseH-like_sf"/>
</dbReference>
<dbReference type="FunFam" id="3.30.1330.30:FF:000001">
    <property type="entry name" value="60S ribosomal protein L30"/>
    <property type="match status" value="1"/>
</dbReference>
<evidence type="ECO:0000256" key="10">
    <source>
        <dbReference type="PROSITE-ProRule" id="PRU00027"/>
    </source>
</evidence>
<evidence type="ECO:0000313" key="14">
    <source>
        <dbReference type="Proteomes" id="UP000639772"/>
    </source>
</evidence>
<proteinExistence type="inferred from homology"/>
<dbReference type="Pfam" id="PF01248">
    <property type="entry name" value="Ribosomal_L7Ae"/>
    <property type="match status" value="1"/>
</dbReference>
<dbReference type="Gene3D" id="3.30.1330.30">
    <property type="match status" value="1"/>
</dbReference>
<evidence type="ECO:0000313" key="13">
    <source>
        <dbReference type="EMBL" id="KAG0490575.1"/>
    </source>
</evidence>
<dbReference type="SUPFAM" id="SSF55315">
    <property type="entry name" value="L30e-like"/>
    <property type="match status" value="1"/>
</dbReference>
<dbReference type="InterPro" id="IPR022991">
    <property type="entry name" value="Ribosomal_eL30_CS"/>
</dbReference>
<dbReference type="OrthoDB" id="726566at2759"/>
<keyword evidence="6" id="KW-0689">Ribosomal protein</keyword>
<keyword evidence="4 10" id="KW-0863">Zinc-finger</keyword>
<evidence type="ECO:0000256" key="3">
    <source>
        <dbReference type="ARBA" id="ARBA00022723"/>
    </source>
</evidence>
<gene>
    <name evidence="13" type="ORF">HPP92_007438</name>
</gene>
<dbReference type="Pfam" id="PF04937">
    <property type="entry name" value="DUF659"/>
    <property type="match status" value="1"/>
</dbReference>
<evidence type="ECO:0000256" key="7">
    <source>
        <dbReference type="ARBA" id="ARBA00023125"/>
    </source>
</evidence>
<comment type="similarity">
    <text evidence="2">Belongs to the eukaryotic ribosomal protein eL30 family.</text>
</comment>
<dbReference type="SUPFAM" id="SSF53098">
    <property type="entry name" value="Ribonuclease H-like"/>
    <property type="match status" value="1"/>
</dbReference>
<dbReference type="InterPro" id="IPR007021">
    <property type="entry name" value="DUF659"/>
</dbReference>
<evidence type="ECO:0000256" key="2">
    <source>
        <dbReference type="ARBA" id="ARBA00007326"/>
    </source>
</evidence>
<name>A0A835RLT8_VANPL</name>
<feature type="domain" description="BED-type" evidence="12">
    <location>
        <begin position="116"/>
        <end position="173"/>
    </location>
</feature>
<dbReference type="PANTHER" id="PTHR32166:SF123">
    <property type="entry name" value="BED-TYPE DOMAIN-CONTAINING PROTEIN"/>
    <property type="match status" value="1"/>
</dbReference>
<dbReference type="GO" id="GO:0008270">
    <property type="term" value="F:zinc ion binding"/>
    <property type="evidence" value="ECO:0007669"/>
    <property type="project" value="UniProtKB-KW"/>
</dbReference>
<dbReference type="PANTHER" id="PTHR32166">
    <property type="entry name" value="OSJNBA0013A04.12 PROTEIN"/>
    <property type="match status" value="1"/>
</dbReference>
<dbReference type="GO" id="GO:0046983">
    <property type="term" value="F:protein dimerization activity"/>
    <property type="evidence" value="ECO:0007669"/>
    <property type="project" value="InterPro"/>
</dbReference>
<dbReference type="PROSITE" id="PS00709">
    <property type="entry name" value="RIBOSOMAL_L30E_1"/>
    <property type="match status" value="1"/>
</dbReference>
<evidence type="ECO:0000256" key="9">
    <source>
        <dbReference type="ARBA" id="ARBA00023274"/>
    </source>
</evidence>
<organism evidence="13 14">
    <name type="scientific">Vanilla planifolia</name>
    <name type="common">Vanilla</name>
    <dbReference type="NCBI Taxonomy" id="51239"/>
    <lineage>
        <taxon>Eukaryota</taxon>
        <taxon>Viridiplantae</taxon>
        <taxon>Streptophyta</taxon>
        <taxon>Embryophyta</taxon>
        <taxon>Tracheophyta</taxon>
        <taxon>Spermatophyta</taxon>
        <taxon>Magnoliopsida</taxon>
        <taxon>Liliopsida</taxon>
        <taxon>Asparagales</taxon>
        <taxon>Orchidaceae</taxon>
        <taxon>Vanilloideae</taxon>
        <taxon>Vanilleae</taxon>
        <taxon>Vanilla</taxon>
    </lineage>
</organism>
<keyword evidence="3" id="KW-0479">Metal-binding</keyword>
<dbReference type="AlphaFoldDB" id="A0A835RLT8"/>
<dbReference type="InterPro" id="IPR029064">
    <property type="entry name" value="Ribosomal_eL30-like_sf"/>
</dbReference>
<dbReference type="EMBL" id="JADCNM010000003">
    <property type="protein sequence ID" value="KAG0490575.1"/>
    <property type="molecule type" value="Genomic_DNA"/>
</dbReference>
<evidence type="ECO:0000256" key="5">
    <source>
        <dbReference type="ARBA" id="ARBA00022833"/>
    </source>
</evidence>
<dbReference type="PROSITE" id="PS00993">
    <property type="entry name" value="RIBOSOMAL_L30E_2"/>
    <property type="match status" value="1"/>
</dbReference>
<feature type="region of interest" description="Disordered" evidence="11">
    <location>
        <begin position="184"/>
        <end position="213"/>
    </location>
</feature>
<evidence type="ECO:0000259" key="12">
    <source>
        <dbReference type="PROSITE" id="PS50808"/>
    </source>
</evidence>
<dbReference type="GO" id="GO:0005634">
    <property type="term" value="C:nucleus"/>
    <property type="evidence" value="ECO:0007669"/>
    <property type="project" value="UniProtKB-SubCell"/>
</dbReference>
<evidence type="ECO:0000256" key="1">
    <source>
        <dbReference type="ARBA" id="ARBA00004123"/>
    </source>
</evidence>
<protein>
    <recommendedName>
        <fullName evidence="12">BED-type domain-containing protein</fullName>
    </recommendedName>
</protein>
<dbReference type="PROSITE" id="PS50808">
    <property type="entry name" value="ZF_BED"/>
    <property type="match status" value="1"/>
</dbReference>
<evidence type="ECO:0000256" key="11">
    <source>
        <dbReference type="SAM" id="MobiDB-lite"/>
    </source>
</evidence>
<dbReference type="InterPro" id="IPR003656">
    <property type="entry name" value="Znf_BED"/>
</dbReference>
<dbReference type="GO" id="GO:0005840">
    <property type="term" value="C:ribosome"/>
    <property type="evidence" value="ECO:0007669"/>
    <property type="project" value="UniProtKB-KW"/>
</dbReference>
<dbReference type="Pfam" id="PF02892">
    <property type="entry name" value="zf-BED"/>
    <property type="match status" value="1"/>
</dbReference>
<evidence type="ECO:0000256" key="8">
    <source>
        <dbReference type="ARBA" id="ARBA00023242"/>
    </source>
</evidence>
<keyword evidence="8" id="KW-0539">Nucleus</keyword>